<dbReference type="InParanoid" id="F4R7P6"/>
<gene>
    <name evidence="2" type="ORF">MELLADRAFT_102254</name>
</gene>
<dbReference type="RefSeq" id="XP_007405382.1">
    <property type="nucleotide sequence ID" value="XM_007405320.1"/>
</dbReference>
<feature type="compositionally biased region" description="Basic and acidic residues" evidence="1">
    <location>
        <begin position="377"/>
        <end position="389"/>
    </location>
</feature>
<feature type="compositionally biased region" description="Polar residues" evidence="1">
    <location>
        <begin position="531"/>
        <end position="549"/>
    </location>
</feature>
<dbReference type="KEGG" id="mlr:MELLADRAFT_102254"/>
<feature type="region of interest" description="Disordered" evidence="1">
    <location>
        <begin position="120"/>
        <end position="176"/>
    </location>
</feature>
<dbReference type="AlphaFoldDB" id="F4R7P6"/>
<feature type="compositionally biased region" description="Polar residues" evidence="1">
    <location>
        <begin position="198"/>
        <end position="214"/>
    </location>
</feature>
<feature type="compositionally biased region" description="Polar residues" evidence="1">
    <location>
        <begin position="247"/>
        <end position="259"/>
    </location>
</feature>
<feature type="compositionally biased region" description="Low complexity" evidence="1">
    <location>
        <begin position="1"/>
        <end position="16"/>
    </location>
</feature>
<evidence type="ECO:0000313" key="3">
    <source>
        <dbReference type="Proteomes" id="UP000001072"/>
    </source>
</evidence>
<dbReference type="GeneID" id="18921614"/>
<accession>F4R7P6</accession>
<feature type="region of interest" description="Disordered" evidence="1">
    <location>
        <begin position="525"/>
        <end position="549"/>
    </location>
</feature>
<feature type="region of interest" description="Disordered" evidence="1">
    <location>
        <begin position="188"/>
        <end position="214"/>
    </location>
</feature>
<feature type="compositionally biased region" description="Low complexity" evidence="1">
    <location>
        <begin position="23"/>
        <end position="36"/>
    </location>
</feature>
<dbReference type="EMBL" id="GL883092">
    <property type="protein sequence ID" value="EGG11747.1"/>
    <property type="molecule type" value="Genomic_DNA"/>
</dbReference>
<dbReference type="VEuPathDB" id="FungiDB:MELLADRAFT_102254"/>
<feature type="compositionally biased region" description="Polar residues" evidence="1">
    <location>
        <begin position="156"/>
        <end position="165"/>
    </location>
</feature>
<sequence length="726" mass="80579">MNGSTTQYVTGTSGTTECHRKSSLLNSPTPLPSTAPVSSVKSGRFKPPPIRITTANPAGNQRLPLIAPEEPTQREVETEELAFQNSFGRTSAINNHQHIPSKLVRTKYPVTLHEQISDLMAPTTRSSSSRAPSVAGPTANVGDDNRRSEQPAIGSRKQSTSTNTSERLHSEPLSGGNRLALAAQSPLQGLGGSKESTRPASIQESDHQGQSVTSRAFQEDGLQVFNEQNEQLEPGPLGLEHLRATKEGQTASIRSSTASESEKGRQESSTFEHDSGRTDPPVTQGGIDSSEELDMTVLPLDRELINPMFHHLKLYLDPIVLSHDKLLHEIQAIESLVKNGRTNRRIDSVQKAIMNLVENINDQVKVLNQHTNILEEDTSRVSPRRETPPHLKRTLSRAPGESSYLMKSKTPAQQKEQTDDEDDWSQPQEPDEKVNKGKNREITVKVEETPDSNLKMYDLRKKEVPQRRRLQAAQPGASKEDVIDKILDQCPGNLDHAVRSRLGEQNEFVTFTKIFEQVVKRTTIGREKPMNKSSQDWKTQATSGSNTTTQPIVTKPAIVRVPGKCDTCGVTEAGHDFRACRRKSKGINVVEQEVPNTEAPVENELEIIFHDDEDSSYEDGEYRAVQEESSQTADISNLEETFEVMDISCLEETDKRRPVFINRRNIVPRLGSPFLTTMCNSWKMSMLIDTGALTRSYHRGFWINLASLGEGCETPKGKIVILIPGA</sequence>
<evidence type="ECO:0000313" key="2">
    <source>
        <dbReference type="EMBL" id="EGG11747.1"/>
    </source>
</evidence>
<reference evidence="3" key="1">
    <citation type="journal article" date="2011" name="Proc. Natl. Acad. Sci. U.S.A.">
        <title>Obligate biotrophy features unraveled by the genomic analysis of rust fungi.</title>
        <authorList>
            <person name="Duplessis S."/>
            <person name="Cuomo C.A."/>
            <person name="Lin Y.-C."/>
            <person name="Aerts A."/>
            <person name="Tisserant E."/>
            <person name="Veneault-Fourrey C."/>
            <person name="Joly D.L."/>
            <person name="Hacquard S."/>
            <person name="Amselem J."/>
            <person name="Cantarel B.L."/>
            <person name="Chiu R."/>
            <person name="Coutinho P.M."/>
            <person name="Feau N."/>
            <person name="Field M."/>
            <person name="Frey P."/>
            <person name="Gelhaye E."/>
            <person name="Goldberg J."/>
            <person name="Grabherr M.G."/>
            <person name="Kodira C.D."/>
            <person name="Kohler A."/>
            <person name="Kuees U."/>
            <person name="Lindquist E.A."/>
            <person name="Lucas S.M."/>
            <person name="Mago R."/>
            <person name="Mauceli E."/>
            <person name="Morin E."/>
            <person name="Murat C."/>
            <person name="Pangilinan J.L."/>
            <person name="Park R."/>
            <person name="Pearson M."/>
            <person name="Quesneville H."/>
            <person name="Rouhier N."/>
            <person name="Sakthikumar S."/>
            <person name="Salamov A.A."/>
            <person name="Schmutz J."/>
            <person name="Selles B."/>
            <person name="Shapiro H."/>
            <person name="Tanguay P."/>
            <person name="Tuskan G.A."/>
            <person name="Henrissat B."/>
            <person name="Van de Peer Y."/>
            <person name="Rouze P."/>
            <person name="Ellis J.G."/>
            <person name="Dodds P.N."/>
            <person name="Schein J.E."/>
            <person name="Zhong S."/>
            <person name="Hamelin R.C."/>
            <person name="Grigoriev I.V."/>
            <person name="Szabo L.J."/>
            <person name="Martin F."/>
        </authorList>
    </citation>
    <scope>NUCLEOTIDE SEQUENCE [LARGE SCALE GENOMIC DNA]</scope>
    <source>
        <strain evidence="3">98AG31 / pathotype 3-4-7</strain>
    </source>
</reference>
<feature type="region of interest" description="Disordered" evidence="1">
    <location>
        <begin position="1"/>
        <end position="63"/>
    </location>
</feature>
<feature type="compositionally biased region" description="Basic and acidic residues" evidence="1">
    <location>
        <begin position="430"/>
        <end position="441"/>
    </location>
</feature>
<proteinExistence type="predicted"/>
<name>F4R7P6_MELLP</name>
<protein>
    <submittedName>
        <fullName evidence="2">Uncharacterized protein</fullName>
    </submittedName>
</protein>
<organism evidence="3">
    <name type="scientific">Melampsora larici-populina (strain 98AG31 / pathotype 3-4-7)</name>
    <name type="common">Poplar leaf rust fungus</name>
    <dbReference type="NCBI Taxonomy" id="747676"/>
    <lineage>
        <taxon>Eukaryota</taxon>
        <taxon>Fungi</taxon>
        <taxon>Dikarya</taxon>
        <taxon>Basidiomycota</taxon>
        <taxon>Pucciniomycotina</taxon>
        <taxon>Pucciniomycetes</taxon>
        <taxon>Pucciniales</taxon>
        <taxon>Melampsoraceae</taxon>
        <taxon>Melampsora</taxon>
    </lineage>
</organism>
<dbReference type="HOGENOM" id="CLU_023051_0_0_1"/>
<dbReference type="Proteomes" id="UP000001072">
    <property type="component" value="Unassembled WGS sequence"/>
</dbReference>
<feature type="region of interest" description="Disordered" evidence="1">
    <location>
        <begin position="375"/>
        <end position="441"/>
    </location>
</feature>
<keyword evidence="3" id="KW-1185">Reference proteome</keyword>
<feature type="region of interest" description="Disordered" evidence="1">
    <location>
        <begin position="247"/>
        <end position="290"/>
    </location>
</feature>
<feature type="compositionally biased region" description="Low complexity" evidence="1">
    <location>
        <begin position="121"/>
        <end position="133"/>
    </location>
</feature>
<evidence type="ECO:0000256" key="1">
    <source>
        <dbReference type="SAM" id="MobiDB-lite"/>
    </source>
</evidence>
<feature type="compositionally biased region" description="Basic and acidic residues" evidence="1">
    <location>
        <begin position="260"/>
        <end position="277"/>
    </location>
</feature>